<comment type="caution">
    <text evidence="1">The sequence shown here is derived from an EMBL/GenBank/DDBJ whole genome shotgun (WGS) entry which is preliminary data.</text>
</comment>
<sequence length="86" mass="9881">MEREATGSSQQTKVLNNEYNVYAKIVLAANDSDLSDYELHQDKDHSDYGQVMTHNTNTRVGDNIKARFKTAWDNYRTTRALLSWAP</sequence>
<proteinExistence type="predicted"/>
<evidence type="ECO:0000313" key="1">
    <source>
        <dbReference type="EMBL" id="GAC42674.1"/>
    </source>
</evidence>
<organism evidence="1 2">
    <name type="scientific">Paenibacillus popilliae ATCC 14706</name>
    <dbReference type="NCBI Taxonomy" id="1212764"/>
    <lineage>
        <taxon>Bacteria</taxon>
        <taxon>Bacillati</taxon>
        <taxon>Bacillota</taxon>
        <taxon>Bacilli</taxon>
        <taxon>Bacillales</taxon>
        <taxon>Paenibacillaceae</taxon>
        <taxon>Paenibacillus</taxon>
    </lineage>
</organism>
<evidence type="ECO:0000313" key="2">
    <source>
        <dbReference type="Proteomes" id="UP000029453"/>
    </source>
</evidence>
<dbReference type="EMBL" id="BALG01000133">
    <property type="protein sequence ID" value="GAC42674.1"/>
    <property type="molecule type" value="Genomic_DNA"/>
</dbReference>
<dbReference type="AlphaFoldDB" id="M9M1D2"/>
<keyword evidence="1" id="KW-0808">Transferase</keyword>
<dbReference type="Proteomes" id="UP000029453">
    <property type="component" value="Unassembled WGS sequence"/>
</dbReference>
<gene>
    <name evidence="1" type="ORF">PPOP_2034</name>
</gene>
<accession>M9M1D2</accession>
<dbReference type="GO" id="GO:0016740">
    <property type="term" value="F:transferase activity"/>
    <property type="evidence" value="ECO:0007669"/>
    <property type="project" value="UniProtKB-KW"/>
</dbReference>
<reference evidence="1 2" key="1">
    <citation type="submission" date="2012-10" db="EMBL/GenBank/DDBJ databases">
        <title>Draft Genome Sequence of Paenibacillus popilliae ATCC 14706T.</title>
        <authorList>
            <person name="Iiyama K."/>
            <person name="Mori K."/>
            <person name="Mon H."/>
            <person name="Chieda Y."/>
            <person name="Lee J.M."/>
            <person name="Kusakabe T."/>
            <person name="Tashiro K."/>
            <person name="Asano S."/>
            <person name="Yasunaga-Aoki C."/>
            <person name="Shimizu S."/>
        </authorList>
    </citation>
    <scope>NUCLEOTIDE SEQUENCE [LARGE SCALE GENOMIC DNA]</scope>
    <source>
        <strain evidence="1 2">ATCC 14706</strain>
    </source>
</reference>
<protein>
    <submittedName>
        <fullName evidence="1">Phosphoglycerol transferase and related protein</fullName>
    </submittedName>
</protein>
<name>M9M1D2_PAEPP</name>
<keyword evidence="2" id="KW-1185">Reference proteome</keyword>